<feature type="transmembrane region" description="Helical" evidence="9">
    <location>
        <begin position="466"/>
        <end position="486"/>
    </location>
</feature>
<dbReference type="Proteomes" id="UP000054144">
    <property type="component" value="Unassembled WGS sequence"/>
</dbReference>
<dbReference type="GO" id="GO:0006874">
    <property type="term" value="P:intracellular calcium ion homeostasis"/>
    <property type="evidence" value="ECO:0007669"/>
    <property type="project" value="TreeGrafter"/>
</dbReference>
<keyword evidence="6" id="KW-0406">Ion transport</keyword>
<feature type="chain" id="PRO_5013017503" description="Sodium/calcium exchanger membrane region domain-containing protein" evidence="10">
    <location>
        <begin position="16"/>
        <end position="502"/>
    </location>
</feature>
<feature type="transmembrane region" description="Helical" evidence="9">
    <location>
        <begin position="366"/>
        <end position="389"/>
    </location>
</feature>
<dbReference type="GO" id="GO:0015369">
    <property type="term" value="F:calcium:proton antiporter activity"/>
    <property type="evidence" value="ECO:0007669"/>
    <property type="project" value="TreeGrafter"/>
</dbReference>
<feature type="transmembrane region" description="Helical" evidence="9">
    <location>
        <begin position="64"/>
        <end position="87"/>
    </location>
</feature>
<evidence type="ECO:0000313" key="13">
    <source>
        <dbReference type="Proteomes" id="UP000054144"/>
    </source>
</evidence>
<dbReference type="OrthoDB" id="1699231at2759"/>
<comment type="similarity">
    <text evidence="2">Belongs to the Ca(2+):cation antiporter (CaCA) (TC 2.A.19) family.</text>
</comment>
<evidence type="ECO:0000259" key="11">
    <source>
        <dbReference type="Pfam" id="PF01699"/>
    </source>
</evidence>
<evidence type="ECO:0000256" key="9">
    <source>
        <dbReference type="SAM" id="Phobius"/>
    </source>
</evidence>
<comment type="subcellular location">
    <subcellularLocation>
        <location evidence="1">Endomembrane system</location>
        <topology evidence="1">Multi-pass membrane protein</topology>
    </subcellularLocation>
</comment>
<evidence type="ECO:0000256" key="2">
    <source>
        <dbReference type="ARBA" id="ARBA00008170"/>
    </source>
</evidence>
<sequence length="502" mass="53752">MAVPCLVALVPLVSLHDIVTHDLLIRIGGSKTGLLNASMSNTVGTVVAVTALRKCELTVVQSSLVGAILSKLLLVLGLCFLAGGIRFSEQTFDSTATQMHSSLLSISVGSLLIPAIYHFVLSGDTSNSSHICSLTCLLCHLTTVSGSPVYISYLVFQLYSHNHLFEDNKYQAAPRHKCVKLMRRIDSEETAVGEPMDLKHVPTEASLSPSTPPGPPRVPEPLHMDSGSPYSSTRSVVILPDSTTSSRISIVAVRSTVRLVDSNETAMDEDHLSMGCSLSRSHSTASTASLNNSAQGRSISPAPAPAQHRSFSPTPTQLLTTTHKTPQISWFVTLFTLTSVAAAAYFMAEWLVDSMNGIPNKLSKEWVGLILLPGITSIAECMSAVTISVKDQLTLSIGTAVGATIQTSLCVTPVMVLLGWAMGKPLSMLFDPFLCAFTDAVALEAAIKDFIVQTVGYVVNDGKSNWLEGIVLIALYIVIAVSFWFYPGSDYLPSHLAICNVR</sequence>
<feature type="transmembrane region" description="Helical" evidence="9">
    <location>
        <begin position="99"/>
        <end position="120"/>
    </location>
</feature>
<evidence type="ECO:0000256" key="7">
    <source>
        <dbReference type="ARBA" id="ARBA00023136"/>
    </source>
</evidence>
<evidence type="ECO:0000313" key="12">
    <source>
        <dbReference type="EMBL" id="KIY44407.1"/>
    </source>
</evidence>
<gene>
    <name evidence="12" type="ORF">FISHEDRAFT_67518</name>
</gene>
<keyword evidence="13" id="KW-1185">Reference proteome</keyword>
<feature type="region of interest" description="Disordered" evidence="8">
    <location>
        <begin position="277"/>
        <end position="313"/>
    </location>
</feature>
<feature type="transmembrane region" description="Helical" evidence="9">
    <location>
        <begin position="328"/>
        <end position="346"/>
    </location>
</feature>
<keyword evidence="5 9" id="KW-1133">Transmembrane helix</keyword>
<keyword evidence="4 9" id="KW-0812">Transmembrane</keyword>
<dbReference type="EMBL" id="KN882092">
    <property type="protein sequence ID" value="KIY44407.1"/>
    <property type="molecule type" value="Genomic_DNA"/>
</dbReference>
<dbReference type="PANTHER" id="PTHR31503:SF20">
    <property type="entry name" value="CA(2+)_H(+) EXCHANGER, PUTATIVE (EUROFUNG)-RELATED"/>
    <property type="match status" value="1"/>
</dbReference>
<feature type="signal peptide" evidence="10">
    <location>
        <begin position="1"/>
        <end position="15"/>
    </location>
</feature>
<dbReference type="InterPro" id="IPR004713">
    <property type="entry name" value="CaH_exchang"/>
</dbReference>
<dbReference type="PANTHER" id="PTHR31503">
    <property type="entry name" value="VACUOLAR CALCIUM ION TRANSPORTER"/>
    <property type="match status" value="1"/>
</dbReference>
<dbReference type="Pfam" id="PF01699">
    <property type="entry name" value="Na_Ca_ex"/>
    <property type="match status" value="1"/>
</dbReference>
<feature type="domain" description="Sodium/calcium exchanger membrane region" evidence="11">
    <location>
        <begin position="335"/>
        <end position="484"/>
    </location>
</feature>
<evidence type="ECO:0000256" key="5">
    <source>
        <dbReference type="ARBA" id="ARBA00022989"/>
    </source>
</evidence>
<protein>
    <recommendedName>
        <fullName evidence="11">Sodium/calcium exchanger membrane region domain-containing protein</fullName>
    </recommendedName>
</protein>
<dbReference type="InterPro" id="IPR004837">
    <property type="entry name" value="NaCa_Exmemb"/>
</dbReference>
<evidence type="ECO:0000256" key="1">
    <source>
        <dbReference type="ARBA" id="ARBA00004127"/>
    </source>
</evidence>
<dbReference type="Gene3D" id="1.20.1420.30">
    <property type="entry name" value="NCX, central ion-binding region"/>
    <property type="match status" value="2"/>
</dbReference>
<dbReference type="GO" id="GO:0000329">
    <property type="term" value="C:fungal-type vacuole membrane"/>
    <property type="evidence" value="ECO:0007669"/>
    <property type="project" value="TreeGrafter"/>
</dbReference>
<evidence type="ECO:0000256" key="4">
    <source>
        <dbReference type="ARBA" id="ARBA00022692"/>
    </source>
</evidence>
<dbReference type="GO" id="GO:0012505">
    <property type="term" value="C:endomembrane system"/>
    <property type="evidence" value="ECO:0007669"/>
    <property type="project" value="UniProtKB-SubCell"/>
</dbReference>
<keyword evidence="7 9" id="KW-0472">Membrane</keyword>
<keyword evidence="10" id="KW-0732">Signal</keyword>
<evidence type="ECO:0000256" key="10">
    <source>
        <dbReference type="SAM" id="SignalP"/>
    </source>
</evidence>
<dbReference type="InterPro" id="IPR044880">
    <property type="entry name" value="NCX_ion-bd_dom_sf"/>
</dbReference>
<feature type="compositionally biased region" description="Low complexity" evidence="8">
    <location>
        <begin position="281"/>
        <end position="294"/>
    </location>
</feature>
<reference evidence="12 13" key="1">
    <citation type="journal article" date="2015" name="Fungal Genet. Biol.">
        <title>Evolution of novel wood decay mechanisms in Agaricales revealed by the genome sequences of Fistulina hepatica and Cylindrobasidium torrendii.</title>
        <authorList>
            <person name="Floudas D."/>
            <person name="Held B.W."/>
            <person name="Riley R."/>
            <person name="Nagy L.G."/>
            <person name="Koehler G."/>
            <person name="Ransdell A.S."/>
            <person name="Younus H."/>
            <person name="Chow J."/>
            <person name="Chiniquy J."/>
            <person name="Lipzen A."/>
            <person name="Tritt A."/>
            <person name="Sun H."/>
            <person name="Haridas S."/>
            <person name="LaButti K."/>
            <person name="Ohm R.A."/>
            <person name="Kues U."/>
            <person name="Blanchette R.A."/>
            <person name="Grigoriev I.V."/>
            <person name="Minto R.E."/>
            <person name="Hibbett D.S."/>
        </authorList>
    </citation>
    <scope>NUCLEOTIDE SEQUENCE [LARGE SCALE GENOMIC DNA]</scope>
    <source>
        <strain evidence="12 13">ATCC 64428</strain>
    </source>
</reference>
<keyword evidence="3" id="KW-0813">Transport</keyword>
<dbReference type="AlphaFoldDB" id="A0A0D7A057"/>
<evidence type="ECO:0000256" key="8">
    <source>
        <dbReference type="SAM" id="MobiDB-lite"/>
    </source>
</evidence>
<evidence type="ECO:0000256" key="3">
    <source>
        <dbReference type="ARBA" id="ARBA00022448"/>
    </source>
</evidence>
<feature type="region of interest" description="Disordered" evidence="8">
    <location>
        <begin position="202"/>
        <end position="231"/>
    </location>
</feature>
<feature type="compositionally biased region" description="Pro residues" evidence="8">
    <location>
        <begin position="210"/>
        <end position="219"/>
    </location>
</feature>
<feature type="transmembrane region" description="Helical" evidence="9">
    <location>
        <begin position="401"/>
        <end position="422"/>
    </location>
</feature>
<accession>A0A0D7A057</accession>
<organism evidence="12 13">
    <name type="scientific">Fistulina hepatica ATCC 64428</name>
    <dbReference type="NCBI Taxonomy" id="1128425"/>
    <lineage>
        <taxon>Eukaryota</taxon>
        <taxon>Fungi</taxon>
        <taxon>Dikarya</taxon>
        <taxon>Basidiomycota</taxon>
        <taxon>Agaricomycotina</taxon>
        <taxon>Agaricomycetes</taxon>
        <taxon>Agaricomycetidae</taxon>
        <taxon>Agaricales</taxon>
        <taxon>Fistulinaceae</taxon>
        <taxon>Fistulina</taxon>
    </lineage>
</organism>
<evidence type="ECO:0000256" key="6">
    <source>
        <dbReference type="ARBA" id="ARBA00023065"/>
    </source>
</evidence>
<name>A0A0D7A057_9AGAR</name>
<proteinExistence type="inferred from homology"/>